<protein>
    <submittedName>
        <fullName evidence="1">Uncharacterized protein</fullName>
    </submittedName>
</protein>
<sequence>MLIVAQNLTFPKDELVSYVNEGSANAESNTSTAENSIAEPHKAQIIADNIAPSQEKTKAMVADNISYSKEDPKVNAKDILENSTSAPLADTGTDFSPKPSLGFLLLSSSWFRLPEALDRSEYSFKFPPALSQIPYCLGESGLQGKLGQCHS</sequence>
<dbReference type="AlphaFoldDB" id="A0AAW0L228"/>
<proteinExistence type="predicted"/>
<evidence type="ECO:0000313" key="2">
    <source>
        <dbReference type="Proteomes" id="UP000237347"/>
    </source>
</evidence>
<keyword evidence="2" id="KW-1185">Reference proteome</keyword>
<organism evidence="1 2">
    <name type="scientific">Quercus suber</name>
    <name type="common">Cork oak</name>
    <dbReference type="NCBI Taxonomy" id="58331"/>
    <lineage>
        <taxon>Eukaryota</taxon>
        <taxon>Viridiplantae</taxon>
        <taxon>Streptophyta</taxon>
        <taxon>Embryophyta</taxon>
        <taxon>Tracheophyta</taxon>
        <taxon>Spermatophyta</taxon>
        <taxon>Magnoliopsida</taxon>
        <taxon>eudicotyledons</taxon>
        <taxon>Gunneridae</taxon>
        <taxon>Pentapetalae</taxon>
        <taxon>rosids</taxon>
        <taxon>fabids</taxon>
        <taxon>Fagales</taxon>
        <taxon>Fagaceae</taxon>
        <taxon>Quercus</taxon>
    </lineage>
</organism>
<name>A0AAW0L228_QUESU</name>
<dbReference type="Proteomes" id="UP000237347">
    <property type="component" value="Unassembled WGS sequence"/>
</dbReference>
<dbReference type="EMBL" id="PKMF04000170">
    <property type="protein sequence ID" value="KAK7845452.1"/>
    <property type="molecule type" value="Genomic_DNA"/>
</dbReference>
<comment type="caution">
    <text evidence="1">The sequence shown here is derived from an EMBL/GenBank/DDBJ whole genome shotgun (WGS) entry which is preliminary data.</text>
</comment>
<evidence type="ECO:0000313" key="1">
    <source>
        <dbReference type="EMBL" id="KAK7845452.1"/>
    </source>
</evidence>
<accession>A0AAW0L228</accession>
<reference evidence="1 2" key="1">
    <citation type="journal article" date="2018" name="Sci. Data">
        <title>The draft genome sequence of cork oak.</title>
        <authorList>
            <person name="Ramos A.M."/>
            <person name="Usie A."/>
            <person name="Barbosa P."/>
            <person name="Barros P.M."/>
            <person name="Capote T."/>
            <person name="Chaves I."/>
            <person name="Simoes F."/>
            <person name="Abreu I."/>
            <person name="Carrasquinho I."/>
            <person name="Faro C."/>
            <person name="Guimaraes J.B."/>
            <person name="Mendonca D."/>
            <person name="Nobrega F."/>
            <person name="Rodrigues L."/>
            <person name="Saibo N.J.M."/>
            <person name="Varela M.C."/>
            <person name="Egas C."/>
            <person name="Matos J."/>
            <person name="Miguel C.M."/>
            <person name="Oliveira M.M."/>
            <person name="Ricardo C.P."/>
            <person name="Goncalves S."/>
        </authorList>
    </citation>
    <scope>NUCLEOTIDE SEQUENCE [LARGE SCALE GENOMIC DNA]</scope>
    <source>
        <strain evidence="2">cv. HL8</strain>
    </source>
</reference>
<gene>
    <name evidence="1" type="ORF">CFP56_009276</name>
</gene>